<dbReference type="GO" id="GO:0000472">
    <property type="term" value="P:endonucleolytic cleavage to generate mature 5'-end of SSU-rRNA from (SSU-rRNA, 5.8S rRNA, LSU-rRNA)"/>
    <property type="evidence" value="ECO:0007669"/>
    <property type="project" value="EnsemblFungi"/>
</dbReference>
<dbReference type="SMR" id="C4R1R4"/>
<sequence length="416" mass="48169">MAENVRYFLEQTVPELEDLERKNVFSKAEINKIMRRRTEFEHRIAGRASKSADFIKYIQYEMSLDNLRRKRIERLSPTGIVDMSQSISDWSGQRKILFIFQRAVRKFHGDLQLWSLYLQYAKELGSINVVEQIYNKMLQLHPTDTDLWISAAKFEFEENADAKNARILLQRALRFNSEQDKLWLNYFVFELSYISKLLLRRKILGLNSAALQIEQEELDEIKKENEQRQINERIQLHEDMSTGNFQSSGTVELNNLPETDIDMLGDPDSNPALKGDVALAVFRIAVDTLTGTKRNSKGYTLSLVKKFISIVDGFEVLDRDYLVSSIVTHMSSLDPKCSEYIVIALALPLRYLSISSPEFPIKLQLSVKNYLKLDEPSTRNGYVEFLTKLLEACRNEENDTRAVLLQQLVKKCKCSV</sequence>
<evidence type="ECO:0000256" key="4">
    <source>
        <dbReference type="ARBA" id="ARBA00022737"/>
    </source>
</evidence>
<protein>
    <submittedName>
        <fullName evidence="7">Nucleolar protein, component of the small subunit (SSU) processome</fullName>
    </submittedName>
</protein>
<dbReference type="SUPFAM" id="SSF48452">
    <property type="entry name" value="TPR-like"/>
    <property type="match status" value="1"/>
</dbReference>
<dbReference type="InParanoid" id="C4R1R4"/>
<evidence type="ECO:0000313" key="8">
    <source>
        <dbReference type="Proteomes" id="UP000000314"/>
    </source>
</evidence>
<dbReference type="STRING" id="644223.C4R1R4"/>
<evidence type="ECO:0000256" key="3">
    <source>
        <dbReference type="ARBA" id="ARBA00022552"/>
    </source>
</evidence>
<dbReference type="OMA" id="YAKLEMI"/>
<dbReference type="SMART" id="SM00386">
    <property type="entry name" value="HAT"/>
    <property type="match status" value="3"/>
</dbReference>
<dbReference type="FunCoup" id="C4R1R4">
    <property type="interactions" value="328"/>
</dbReference>
<dbReference type="Proteomes" id="UP000000314">
    <property type="component" value="Chromosome 2"/>
</dbReference>
<organism evidence="7 8">
    <name type="scientific">Komagataella phaffii (strain GS115 / ATCC 20864)</name>
    <name type="common">Yeast</name>
    <name type="synonym">Pichia pastoris</name>
    <dbReference type="NCBI Taxonomy" id="644223"/>
    <lineage>
        <taxon>Eukaryota</taxon>
        <taxon>Fungi</taxon>
        <taxon>Dikarya</taxon>
        <taxon>Ascomycota</taxon>
        <taxon>Saccharomycotina</taxon>
        <taxon>Pichiomycetes</taxon>
        <taxon>Pichiales</taxon>
        <taxon>Pichiaceae</taxon>
        <taxon>Komagataella</taxon>
    </lineage>
</organism>
<keyword evidence="5" id="KW-0539">Nucleus</keyword>
<comment type="subcellular location">
    <subcellularLocation>
        <location evidence="1">Nucleus</location>
        <location evidence="1">Nucleolus</location>
    </subcellularLocation>
</comment>
<dbReference type="InterPro" id="IPR055347">
    <property type="entry name" value="UTP6_N"/>
</dbReference>
<reference evidence="7 8" key="1">
    <citation type="journal article" date="2009" name="Nat. Biotechnol.">
        <title>Genome sequence of the recombinant protein production host Pichia pastoris.</title>
        <authorList>
            <person name="De Schutter K."/>
            <person name="Lin Y.C."/>
            <person name="Tiels P."/>
            <person name="Van Hecke A."/>
            <person name="Glinka S."/>
            <person name="Weber-Lehmann J."/>
            <person name="Rouze P."/>
            <person name="Van de Peer Y."/>
            <person name="Callewaert N."/>
        </authorList>
    </citation>
    <scope>NUCLEOTIDE SEQUENCE [LARGE SCALE GENOMIC DNA]</scope>
    <source>
        <strain evidence="8">GS115 / ATCC 20864</strain>
    </source>
</reference>
<evidence type="ECO:0000256" key="2">
    <source>
        <dbReference type="ARBA" id="ARBA00010734"/>
    </source>
</evidence>
<dbReference type="GO" id="GO:0034511">
    <property type="term" value="F:U3 snoRNA binding"/>
    <property type="evidence" value="ECO:0007669"/>
    <property type="project" value="EnsemblFungi"/>
</dbReference>
<dbReference type="InterPro" id="IPR013949">
    <property type="entry name" value="Utp6"/>
</dbReference>
<evidence type="ECO:0000259" key="6">
    <source>
        <dbReference type="Pfam" id="PF08640"/>
    </source>
</evidence>
<evidence type="ECO:0000256" key="5">
    <source>
        <dbReference type="ARBA" id="ARBA00023242"/>
    </source>
</evidence>
<dbReference type="PANTHER" id="PTHR23271">
    <property type="entry name" value="HEPATOCELLULAR CARCINOMA-ASSOCIATED ANTIGEN 66"/>
    <property type="match status" value="1"/>
</dbReference>
<dbReference type="InterPro" id="IPR003107">
    <property type="entry name" value="HAT"/>
</dbReference>
<dbReference type="GO" id="GO:0034388">
    <property type="term" value="C:Pwp2p-containing subcomplex of 90S preribosome"/>
    <property type="evidence" value="ECO:0007669"/>
    <property type="project" value="EnsemblFungi"/>
</dbReference>
<accession>C4R1R4</accession>
<dbReference type="KEGG" id="ppa:PAS_chr2-1_0781"/>
<dbReference type="RefSeq" id="XP_002491718.1">
    <property type="nucleotide sequence ID" value="XM_002491673.1"/>
</dbReference>
<dbReference type="InterPro" id="IPR011990">
    <property type="entry name" value="TPR-like_helical_dom_sf"/>
</dbReference>
<evidence type="ECO:0000256" key="1">
    <source>
        <dbReference type="ARBA" id="ARBA00004604"/>
    </source>
</evidence>
<evidence type="ECO:0000313" key="7">
    <source>
        <dbReference type="EMBL" id="CAY69438.1"/>
    </source>
</evidence>
<name>C4R1R4_KOMPG</name>
<dbReference type="HOGENOM" id="CLU_026025_3_0_1"/>
<dbReference type="Pfam" id="PF08640">
    <property type="entry name" value="U3_assoc_6"/>
    <property type="match status" value="1"/>
</dbReference>
<feature type="domain" description="U3 small nucleolar RNA-associated protein 6 N-terminal" evidence="6">
    <location>
        <begin position="9"/>
        <end position="94"/>
    </location>
</feature>
<keyword evidence="3" id="KW-0698">rRNA processing</keyword>
<dbReference type="GO" id="GO:0032040">
    <property type="term" value="C:small-subunit processome"/>
    <property type="evidence" value="ECO:0007669"/>
    <property type="project" value="EnsemblFungi"/>
</dbReference>
<proteinExistence type="inferred from homology"/>
<comment type="similarity">
    <text evidence="2">Belongs to the UTP6 family.</text>
</comment>
<dbReference type="AlphaFoldDB" id="C4R1R4"/>
<keyword evidence="8" id="KW-1185">Reference proteome</keyword>
<dbReference type="GO" id="GO:0000447">
    <property type="term" value="P:endonucleolytic cleavage in ITS1 to separate SSU-rRNA from 5.8S rRNA and LSU-rRNA from tricistronic rRNA transcript (SSU-rRNA, 5.8S rRNA, LSU-rRNA)"/>
    <property type="evidence" value="ECO:0007669"/>
    <property type="project" value="EnsemblFungi"/>
</dbReference>
<dbReference type="eggNOG" id="KOG2396">
    <property type="taxonomic scope" value="Eukaryota"/>
</dbReference>
<dbReference type="Gene3D" id="1.25.40.10">
    <property type="entry name" value="Tetratricopeptide repeat domain"/>
    <property type="match status" value="1"/>
</dbReference>
<keyword evidence="4" id="KW-0677">Repeat</keyword>
<gene>
    <name evidence="7" type="ordered locus">PAS_chr2-1_0781</name>
</gene>
<dbReference type="GO" id="GO:0000480">
    <property type="term" value="P:endonucleolytic cleavage in 5'-ETS of tricistronic rRNA transcript (SSU-rRNA, 5.8S rRNA, LSU-rRNA)"/>
    <property type="evidence" value="ECO:0007669"/>
    <property type="project" value="EnsemblFungi"/>
</dbReference>
<dbReference type="OrthoDB" id="28112at2759"/>
<dbReference type="PANTHER" id="PTHR23271:SF1">
    <property type="entry name" value="U3 SMALL NUCLEOLAR RNA-ASSOCIATED PROTEIN 6 HOMOLOG"/>
    <property type="match status" value="1"/>
</dbReference>
<dbReference type="GeneID" id="8198058"/>
<dbReference type="EMBL" id="FN392320">
    <property type="protein sequence ID" value="CAY69438.1"/>
    <property type="molecule type" value="Genomic_DNA"/>
</dbReference>
<dbReference type="GO" id="GO:0042802">
    <property type="term" value="F:identical protein binding"/>
    <property type="evidence" value="ECO:0007669"/>
    <property type="project" value="EnsemblFungi"/>
</dbReference>
<dbReference type="Pfam" id="PF23240">
    <property type="entry name" value="HAT_PRP39_N"/>
    <property type="match status" value="1"/>
</dbReference>